<dbReference type="KEGG" id="cex:CSE_15720"/>
<organism evidence="8 9">
    <name type="scientific">Caldisericum exile (strain DSM 21853 / NBRC 104410 / AZM16c01)</name>
    <dbReference type="NCBI Taxonomy" id="511051"/>
    <lineage>
        <taxon>Bacteria</taxon>
        <taxon>Pseudomonadati</taxon>
        <taxon>Caldisericota/Cryosericota group</taxon>
        <taxon>Caldisericota</taxon>
        <taxon>Caldisericia</taxon>
        <taxon>Caldisericales</taxon>
        <taxon>Caldisericaceae</taxon>
        <taxon>Caldisericum</taxon>
    </lineage>
</organism>
<dbReference type="SFLD" id="SFLDG01094">
    <property type="entry name" value="Uncharacterised_Radical_SAM_Su"/>
    <property type="match status" value="1"/>
</dbReference>
<evidence type="ECO:0000256" key="4">
    <source>
        <dbReference type="ARBA" id="ARBA00022723"/>
    </source>
</evidence>
<evidence type="ECO:0000256" key="2">
    <source>
        <dbReference type="ARBA" id="ARBA00022485"/>
    </source>
</evidence>
<dbReference type="Gene3D" id="3.20.20.70">
    <property type="entry name" value="Aldolase class I"/>
    <property type="match status" value="1"/>
</dbReference>
<dbReference type="SUPFAM" id="SSF102114">
    <property type="entry name" value="Radical SAM enzymes"/>
    <property type="match status" value="1"/>
</dbReference>
<dbReference type="Proteomes" id="UP000004793">
    <property type="component" value="Chromosome"/>
</dbReference>
<proteinExistence type="predicted"/>
<feature type="domain" description="Radical SAM core" evidence="7">
    <location>
        <begin position="20"/>
        <end position="237"/>
    </location>
</feature>
<dbReference type="GO" id="GO:0051539">
    <property type="term" value="F:4 iron, 4 sulfur cluster binding"/>
    <property type="evidence" value="ECO:0007669"/>
    <property type="project" value="UniProtKB-KW"/>
</dbReference>
<dbReference type="InterPro" id="IPR007197">
    <property type="entry name" value="rSAM"/>
</dbReference>
<dbReference type="GO" id="GO:0046872">
    <property type="term" value="F:metal ion binding"/>
    <property type="evidence" value="ECO:0007669"/>
    <property type="project" value="UniProtKB-KW"/>
</dbReference>
<dbReference type="InterPro" id="IPR034457">
    <property type="entry name" value="Organic_radical-activating"/>
</dbReference>
<keyword evidence="2" id="KW-0004">4Fe-4S</keyword>
<gene>
    <name evidence="8" type="ordered locus">CSE_15720</name>
</gene>
<dbReference type="GO" id="GO:0003824">
    <property type="term" value="F:catalytic activity"/>
    <property type="evidence" value="ECO:0007669"/>
    <property type="project" value="InterPro"/>
</dbReference>
<protein>
    <recommendedName>
        <fullName evidence="7">Radical SAM core domain-containing protein</fullName>
    </recommendedName>
</protein>
<name>A0A7U6GFZ7_CALEA</name>
<evidence type="ECO:0000259" key="7">
    <source>
        <dbReference type="PROSITE" id="PS51918"/>
    </source>
</evidence>
<dbReference type="RefSeq" id="WP_014454093.1">
    <property type="nucleotide sequence ID" value="NC_017096.1"/>
</dbReference>
<dbReference type="EMBL" id="AP012051">
    <property type="protein sequence ID" value="BAL81698.1"/>
    <property type="molecule type" value="Genomic_DNA"/>
</dbReference>
<dbReference type="InterPro" id="IPR013785">
    <property type="entry name" value="Aldolase_TIM"/>
</dbReference>
<reference evidence="8 9" key="1">
    <citation type="submission" date="2011-01" db="EMBL/GenBank/DDBJ databases">
        <title>Whole genome sequence of Caldisericum exile AZM16c01.</title>
        <authorList>
            <person name="Narita-Yamada S."/>
            <person name="Kawakoshi A."/>
            <person name="Nakamura S."/>
            <person name="Sasagawa M."/>
            <person name="Fukada J."/>
            <person name="Sekine M."/>
            <person name="Kato Y."/>
            <person name="Fukai R."/>
            <person name="Sasaki K."/>
            <person name="Hanamaki A."/>
            <person name="Narita H."/>
            <person name="Konno Y."/>
            <person name="Mori K."/>
            <person name="Yamazaki S."/>
            <person name="Suzuki K."/>
            <person name="Fujita N."/>
        </authorList>
    </citation>
    <scope>NUCLEOTIDE SEQUENCE [LARGE SCALE GENOMIC DNA]</scope>
    <source>
        <strain evidence="9">DSM 21853 / NBRC 104410 / AZM16c01</strain>
    </source>
</reference>
<evidence type="ECO:0000256" key="1">
    <source>
        <dbReference type="ARBA" id="ARBA00001966"/>
    </source>
</evidence>
<dbReference type="Pfam" id="PF04055">
    <property type="entry name" value="Radical_SAM"/>
    <property type="match status" value="1"/>
</dbReference>
<keyword evidence="9" id="KW-1185">Reference proteome</keyword>
<dbReference type="InterPro" id="IPR012840">
    <property type="entry name" value="NrdG2"/>
</dbReference>
<dbReference type="SFLD" id="SFLDS00029">
    <property type="entry name" value="Radical_SAM"/>
    <property type="match status" value="1"/>
</dbReference>
<comment type="cofactor">
    <cofactor evidence="1">
        <name>[4Fe-4S] cluster</name>
        <dbReference type="ChEBI" id="CHEBI:49883"/>
    </cofactor>
</comment>
<evidence type="ECO:0000256" key="6">
    <source>
        <dbReference type="ARBA" id="ARBA00023014"/>
    </source>
</evidence>
<keyword evidence="3" id="KW-0949">S-adenosyl-L-methionine</keyword>
<dbReference type="PROSITE" id="PS51918">
    <property type="entry name" value="RADICAL_SAM"/>
    <property type="match status" value="1"/>
</dbReference>
<keyword evidence="5" id="KW-0408">Iron</keyword>
<dbReference type="CDD" id="cd01335">
    <property type="entry name" value="Radical_SAM"/>
    <property type="match status" value="1"/>
</dbReference>
<dbReference type="PANTHER" id="PTHR30352">
    <property type="entry name" value="PYRUVATE FORMATE-LYASE-ACTIVATING ENZYME"/>
    <property type="match status" value="1"/>
</dbReference>
<evidence type="ECO:0000256" key="3">
    <source>
        <dbReference type="ARBA" id="ARBA00022691"/>
    </source>
</evidence>
<evidence type="ECO:0000256" key="5">
    <source>
        <dbReference type="ARBA" id="ARBA00023004"/>
    </source>
</evidence>
<sequence>MSESRSVDIRIGAFQKFSLVDYPNKTCAIIFTLGCNFRCPFCHNRELVLPTLFPEEILFESIEDFLKSRVGLLDAVEFTGGEPLIYKDLVKIVKRIKDMGFLVKLDTNGSFPDRLKEILPFVDYIAMDIKAPLERYSEAIGVNVLGNIIRESVQIIKNSGKDYEFRTTVFKNYFKTLDDFVKIGEIINRAKAYYIQQPHFDKVLDPTYPFETFTNAELNEIKKLMQNFAEKVEVRNI</sequence>
<evidence type="ECO:0000313" key="8">
    <source>
        <dbReference type="EMBL" id="BAL81698.1"/>
    </source>
</evidence>
<keyword evidence="4" id="KW-0479">Metal-binding</keyword>
<accession>A0A7U6GFZ7</accession>
<dbReference type="AlphaFoldDB" id="A0A7U6GFZ7"/>
<dbReference type="NCBIfam" id="TIGR02495">
    <property type="entry name" value="NrdG2"/>
    <property type="match status" value="1"/>
</dbReference>
<keyword evidence="6" id="KW-0411">Iron-sulfur</keyword>
<dbReference type="SFLD" id="SFLDG01067">
    <property type="entry name" value="SPASM/twitch_domain_containing"/>
    <property type="match status" value="1"/>
</dbReference>
<evidence type="ECO:0000313" key="9">
    <source>
        <dbReference type="Proteomes" id="UP000004793"/>
    </source>
</evidence>
<dbReference type="InterPro" id="IPR058240">
    <property type="entry name" value="rSAM_sf"/>
</dbReference>